<dbReference type="Proteomes" id="UP000664034">
    <property type="component" value="Unassembled WGS sequence"/>
</dbReference>
<sequence>MKITPIEIRQHTFEKKPLGGYRVDEVDAFLSSLSQEWERVTGENKMLKMQLELAEKELNKLKEIELTLFRTLKNAEDSSANIAEQANQQAEKYLAESRLKADEQIAVAKRKAAVMVQDAENQTRYVRENLSSELKSLEQDFKAMERYKDNLMVQIRALATNAMESVDRFEKKFAKQSAKQKFDEMAAPEAQSAAEAPTENHALAEAPEHTDNQPYNAENTSAETSNEPAEVAPPVAQQLEYEDQFDDDESQPLPTTASVLAANAAALPADADVPSDLPTNEPATDEPLALAGADAAEGAAPVAVTEQPEPAHQETAQDEEAPKKGGSFFDQI</sequence>
<evidence type="ECO:0000256" key="6">
    <source>
        <dbReference type="ARBA" id="ARBA00023306"/>
    </source>
</evidence>
<evidence type="ECO:0000256" key="1">
    <source>
        <dbReference type="ARBA" id="ARBA00004496"/>
    </source>
</evidence>
<feature type="compositionally biased region" description="Low complexity" evidence="8">
    <location>
        <begin position="285"/>
        <end position="304"/>
    </location>
</feature>
<comment type="similarity">
    <text evidence="2">Belongs to the DivIVA family.</text>
</comment>
<comment type="subcellular location">
    <subcellularLocation>
        <location evidence="1">Cytoplasm</location>
    </subcellularLocation>
</comment>
<evidence type="ECO:0000256" key="3">
    <source>
        <dbReference type="ARBA" id="ARBA00022490"/>
    </source>
</evidence>
<evidence type="ECO:0000313" key="9">
    <source>
        <dbReference type="EMBL" id="MBO0939867.1"/>
    </source>
</evidence>
<keyword evidence="10" id="KW-1185">Reference proteome</keyword>
<evidence type="ECO:0000256" key="4">
    <source>
        <dbReference type="ARBA" id="ARBA00022618"/>
    </source>
</evidence>
<dbReference type="NCBIfam" id="TIGR03544">
    <property type="entry name" value="DivI1A_domain"/>
    <property type="match status" value="1"/>
</dbReference>
<keyword evidence="6" id="KW-0131">Cell cycle</keyword>
<dbReference type="PANTHER" id="PTHR35794:SF2">
    <property type="entry name" value="CELL DIVISION PROTEIN DIVIVA"/>
    <property type="match status" value="1"/>
</dbReference>
<dbReference type="InterPro" id="IPR019933">
    <property type="entry name" value="DivIVA_domain"/>
</dbReference>
<dbReference type="GO" id="GO:0051301">
    <property type="term" value="P:cell division"/>
    <property type="evidence" value="ECO:0007669"/>
    <property type="project" value="UniProtKB-KW"/>
</dbReference>
<dbReference type="Gene3D" id="6.10.250.660">
    <property type="match status" value="1"/>
</dbReference>
<evidence type="ECO:0000256" key="5">
    <source>
        <dbReference type="ARBA" id="ARBA00023054"/>
    </source>
</evidence>
<comment type="caution">
    <text evidence="9">The sequence shown here is derived from an EMBL/GenBank/DDBJ whole genome shotgun (WGS) entry which is preliminary data.</text>
</comment>
<feature type="compositionally biased region" description="Polar residues" evidence="8">
    <location>
        <begin position="212"/>
        <end position="227"/>
    </location>
</feature>
<keyword evidence="5 7" id="KW-0175">Coiled coil</keyword>
<evidence type="ECO:0000256" key="2">
    <source>
        <dbReference type="ARBA" id="ARBA00009008"/>
    </source>
</evidence>
<dbReference type="RefSeq" id="WP_207367398.1">
    <property type="nucleotide sequence ID" value="NZ_JAFMYV010000018.1"/>
</dbReference>
<feature type="region of interest" description="Disordered" evidence="8">
    <location>
        <begin position="207"/>
        <end position="332"/>
    </location>
</feature>
<feature type="compositionally biased region" description="Low complexity" evidence="8">
    <location>
        <begin position="257"/>
        <end position="278"/>
    </location>
</feature>
<organism evidence="9 10">
    <name type="scientific">Fibrella rubiginis</name>
    <dbReference type="NCBI Taxonomy" id="2817060"/>
    <lineage>
        <taxon>Bacteria</taxon>
        <taxon>Pseudomonadati</taxon>
        <taxon>Bacteroidota</taxon>
        <taxon>Cytophagia</taxon>
        <taxon>Cytophagales</taxon>
        <taxon>Spirosomataceae</taxon>
        <taxon>Fibrella</taxon>
    </lineage>
</organism>
<feature type="coiled-coil region" evidence="7">
    <location>
        <begin position="44"/>
        <end position="92"/>
    </location>
</feature>
<dbReference type="Pfam" id="PF05103">
    <property type="entry name" value="DivIVA"/>
    <property type="match status" value="1"/>
</dbReference>
<accession>A0A939GIL2</accession>
<dbReference type="InterPro" id="IPR007793">
    <property type="entry name" value="DivIVA_fam"/>
</dbReference>
<feature type="compositionally biased region" description="Acidic residues" evidence="8">
    <location>
        <begin position="240"/>
        <end position="250"/>
    </location>
</feature>
<dbReference type="AlphaFoldDB" id="A0A939GIL2"/>
<dbReference type="GO" id="GO:0005737">
    <property type="term" value="C:cytoplasm"/>
    <property type="evidence" value="ECO:0007669"/>
    <property type="project" value="UniProtKB-SubCell"/>
</dbReference>
<evidence type="ECO:0000313" key="10">
    <source>
        <dbReference type="Proteomes" id="UP000664034"/>
    </source>
</evidence>
<protein>
    <submittedName>
        <fullName evidence="9">DivIVA domain-containing protein</fullName>
    </submittedName>
</protein>
<keyword evidence="4" id="KW-0132">Cell division</keyword>
<dbReference type="EMBL" id="JAFMYV010000018">
    <property type="protein sequence ID" value="MBO0939867.1"/>
    <property type="molecule type" value="Genomic_DNA"/>
</dbReference>
<dbReference type="PANTHER" id="PTHR35794">
    <property type="entry name" value="CELL DIVISION PROTEIN DIVIVA"/>
    <property type="match status" value="1"/>
</dbReference>
<evidence type="ECO:0000256" key="7">
    <source>
        <dbReference type="SAM" id="Coils"/>
    </source>
</evidence>
<feature type="coiled-coil region" evidence="7">
    <location>
        <begin position="127"/>
        <end position="154"/>
    </location>
</feature>
<proteinExistence type="inferred from homology"/>
<gene>
    <name evidence="9" type="ORF">J2I47_25200</name>
</gene>
<evidence type="ECO:0000256" key="8">
    <source>
        <dbReference type="SAM" id="MobiDB-lite"/>
    </source>
</evidence>
<reference evidence="9" key="1">
    <citation type="submission" date="2021-03" db="EMBL/GenBank/DDBJ databases">
        <title>Fibrella sp. HMF5335 genome sequencing and assembly.</title>
        <authorList>
            <person name="Kang H."/>
            <person name="Kim H."/>
            <person name="Bae S."/>
            <person name="Joh K."/>
        </authorList>
    </citation>
    <scope>NUCLEOTIDE SEQUENCE</scope>
    <source>
        <strain evidence="9">HMF5335</strain>
    </source>
</reference>
<keyword evidence="3" id="KW-0963">Cytoplasm</keyword>
<name>A0A939GIL2_9BACT</name>